<dbReference type="EMBL" id="KV875936">
    <property type="protein sequence ID" value="RZR73498.1"/>
    <property type="molecule type" value="Genomic_DNA"/>
</dbReference>
<evidence type="ECO:0000313" key="2">
    <source>
        <dbReference type="EMBL" id="RZR73498.1"/>
    </source>
</evidence>
<accession>A0A444FW37</accession>
<dbReference type="AlphaFoldDB" id="A0A444FW37"/>
<evidence type="ECO:0000256" key="1">
    <source>
        <dbReference type="SAM" id="MobiDB-lite"/>
    </source>
</evidence>
<reference evidence="2" key="1">
    <citation type="journal article" date="2018" name="Data Brief">
        <title>Genome sequence data from 17 accessions of Ensete ventricosum, a staple food crop for millions in Ethiopia.</title>
        <authorList>
            <person name="Yemataw Z."/>
            <person name="Muzemil S."/>
            <person name="Ambachew D."/>
            <person name="Tripathi L."/>
            <person name="Tesfaye K."/>
            <person name="Chala A."/>
            <person name="Farbos A."/>
            <person name="O'Neill P."/>
            <person name="Moore K."/>
            <person name="Grant M."/>
            <person name="Studholme D.J."/>
        </authorList>
    </citation>
    <scope>NUCLEOTIDE SEQUENCE [LARGE SCALE GENOMIC DNA]</scope>
    <source>
        <tissue evidence="2">Leaf</tissue>
    </source>
</reference>
<gene>
    <name evidence="2" type="ORF">BHM03_00024992</name>
</gene>
<organism evidence="2">
    <name type="scientific">Ensete ventricosum</name>
    <name type="common">Abyssinian banana</name>
    <name type="synonym">Musa ensete</name>
    <dbReference type="NCBI Taxonomy" id="4639"/>
    <lineage>
        <taxon>Eukaryota</taxon>
        <taxon>Viridiplantae</taxon>
        <taxon>Streptophyta</taxon>
        <taxon>Embryophyta</taxon>
        <taxon>Tracheophyta</taxon>
        <taxon>Spermatophyta</taxon>
        <taxon>Magnoliopsida</taxon>
        <taxon>Liliopsida</taxon>
        <taxon>Zingiberales</taxon>
        <taxon>Musaceae</taxon>
        <taxon>Ensete</taxon>
    </lineage>
</organism>
<protein>
    <submittedName>
        <fullName evidence="2">Uncharacterized protein</fullName>
    </submittedName>
</protein>
<sequence length="96" mass="9884">MVKTVTSEEGGETEVGEAEGNGEGELDHLGTRGGGVGEDEVEGDGDKNVQEEEGPGDNCVLSVKLVDTYPSEAGPEAPELVASTGEAMCVRHPARQ</sequence>
<feature type="compositionally biased region" description="Acidic residues" evidence="1">
    <location>
        <begin position="9"/>
        <end position="24"/>
    </location>
</feature>
<dbReference type="Proteomes" id="UP000290560">
    <property type="component" value="Unassembled WGS sequence"/>
</dbReference>
<proteinExistence type="predicted"/>
<feature type="region of interest" description="Disordered" evidence="1">
    <location>
        <begin position="1"/>
        <end position="57"/>
    </location>
</feature>
<name>A0A444FW37_ENSVE</name>